<protein>
    <submittedName>
        <fullName evidence="1">Uncharacterized protein</fullName>
    </submittedName>
</protein>
<accession>A0AAD9LTZ1</accession>
<dbReference type="AlphaFoldDB" id="A0AAD9LTZ1"/>
<sequence length="88" mass="10376">MEIRQIAFSKVPIHFKICFEVVENLHRVWRPKIRKYRGKSHVPRQNMQECDPVTVLKIQIGHAQQKPVGEIVVVDVEDLAIKHRQERA</sequence>
<gene>
    <name evidence="1" type="ORF">LX32DRAFT_646047</name>
</gene>
<proteinExistence type="predicted"/>
<organism evidence="1 2">
    <name type="scientific">Colletotrichum zoysiae</name>
    <dbReference type="NCBI Taxonomy" id="1216348"/>
    <lineage>
        <taxon>Eukaryota</taxon>
        <taxon>Fungi</taxon>
        <taxon>Dikarya</taxon>
        <taxon>Ascomycota</taxon>
        <taxon>Pezizomycotina</taxon>
        <taxon>Sordariomycetes</taxon>
        <taxon>Hypocreomycetidae</taxon>
        <taxon>Glomerellales</taxon>
        <taxon>Glomerellaceae</taxon>
        <taxon>Colletotrichum</taxon>
        <taxon>Colletotrichum graminicola species complex</taxon>
    </lineage>
</organism>
<dbReference type="Proteomes" id="UP001232148">
    <property type="component" value="Unassembled WGS sequence"/>
</dbReference>
<name>A0AAD9LTZ1_9PEZI</name>
<evidence type="ECO:0000313" key="1">
    <source>
        <dbReference type="EMBL" id="KAK2021851.1"/>
    </source>
</evidence>
<reference evidence="1" key="1">
    <citation type="submission" date="2021-06" db="EMBL/GenBank/DDBJ databases">
        <title>Comparative genomics, transcriptomics and evolutionary studies reveal genomic signatures of adaptation to plant cell wall in hemibiotrophic fungi.</title>
        <authorList>
            <consortium name="DOE Joint Genome Institute"/>
            <person name="Baroncelli R."/>
            <person name="Diaz J.F."/>
            <person name="Benocci T."/>
            <person name="Peng M."/>
            <person name="Battaglia E."/>
            <person name="Haridas S."/>
            <person name="Andreopoulos W."/>
            <person name="Labutti K."/>
            <person name="Pangilinan J."/>
            <person name="Floch G.L."/>
            <person name="Makela M.R."/>
            <person name="Henrissat B."/>
            <person name="Grigoriev I.V."/>
            <person name="Crouch J.A."/>
            <person name="De Vries R.P."/>
            <person name="Sukno S.A."/>
            <person name="Thon M.R."/>
        </authorList>
    </citation>
    <scope>NUCLEOTIDE SEQUENCE</scope>
    <source>
        <strain evidence="1">MAFF235873</strain>
    </source>
</reference>
<dbReference type="EMBL" id="MU843076">
    <property type="protein sequence ID" value="KAK2021851.1"/>
    <property type="molecule type" value="Genomic_DNA"/>
</dbReference>
<comment type="caution">
    <text evidence="1">The sequence shown here is derived from an EMBL/GenBank/DDBJ whole genome shotgun (WGS) entry which is preliminary data.</text>
</comment>
<keyword evidence="2" id="KW-1185">Reference proteome</keyword>
<evidence type="ECO:0000313" key="2">
    <source>
        <dbReference type="Proteomes" id="UP001232148"/>
    </source>
</evidence>